<dbReference type="EMBL" id="JAWLKH010000023">
    <property type="protein sequence ID" value="MDV6313824.1"/>
    <property type="molecule type" value="Genomic_DNA"/>
</dbReference>
<reference evidence="2" key="1">
    <citation type="submission" date="2023-10" db="EMBL/GenBank/DDBJ databases">
        <title>Development of a sustainable strategy for remediation of hydrocarbon-contaminated territories based on the waste exchange concept.</title>
        <authorList>
            <person name="Krivoruchko A."/>
        </authorList>
    </citation>
    <scope>NUCLEOTIDE SEQUENCE</scope>
    <source>
        <strain evidence="2">IEGM 1279</strain>
    </source>
</reference>
<accession>A0AAE4R666</accession>
<dbReference type="AlphaFoldDB" id="A0AAE4R666"/>
<organism evidence="2 3">
    <name type="scientific">Gordonia amicalis</name>
    <dbReference type="NCBI Taxonomy" id="89053"/>
    <lineage>
        <taxon>Bacteria</taxon>
        <taxon>Bacillati</taxon>
        <taxon>Actinomycetota</taxon>
        <taxon>Actinomycetes</taxon>
        <taxon>Mycobacteriales</taxon>
        <taxon>Gordoniaceae</taxon>
        <taxon>Gordonia</taxon>
    </lineage>
</organism>
<evidence type="ECO:0000313" key="2">
    <source>
        <dbReference type="EMBL" id="MDV6313824.1"/>
    </source>
</evidence>
<sequence>MAGRADLRVRIVLCFSAIIAAVGLQVAAPANATISRVDIDPAGSGELYRVGCEYEAEAFYWPPYRIKVYFEVRDVGNKGPWRALQTAEQGDTWATAMWTPQRVGVFQIRARQDGSVKHTELLRVAGRGTVIDNLSDGVCLHVPY</sequence>
<comment type="caution">
    <text evidence="2">The sequence shown here is derived from an EMBL/GenBank/DDBJ whole genome shotgun (WGS) entry which is preliminary data.</text>
</comment>
<keyword evidence="1" id="KW-0732">Signal</keyword>
<evidence type="ECO:0000256" key="1">
    <source>
        <dbReference type="SAM" id="SignalP"/>
    </source>
</evidence>
<dbReference type="RefSeq" id="WP_152528565.1">
    <property type="nucleotide sequence ID" value="NZ_CP096596.1"/>
</dbReference>
<feature type="signal peptide" evidence="1">
    <location>
        <begin position="1"/>
        <end position="32"/>
    </location>
</feature>
<feature type="chain" id="PRO_5042275745" evidence="1">
    <location>
        <begin position="33"/>
        <end position="144"/>
    </location>
</feature>
<gene>
    <name evidence="2" type="ORF">R3Q15_18335</name>
</gene>
<dbReference type="Proteomes" id="UP001185922">
    <property type="component" value="Unassembled WGS sequence"/>
</dbReference>
<protein>
    <submittedName>
        <fullName evidence="2">Uncharacterized protein</fullName>
    </submittedName>
</protein>
<name>A0AAE4R666_9ACTN</name>
<evidence type="ECO:0000313" key="3">
    <source>
        <dbReference type="Proteomes" id="UP001185922"/>
    </source>
</evidence>
<proteinExistence type="predicted"/>